<feature type="compositionally biased region" description="Low complexity" evidence="1">
    <location>
        <begin position="974"/>
        <end position="985"/>
    </location>
</feature>
<reference evidence="2" key="1">
    <citation type="journal article" date="2020" name="bioRxiv">
        <title>Comparative genomics of Chlamydomonas.</title>
        <authorList>
            <person name="Craig R.J."/>
            <person name="Hasan A.R."/>
            <person name="Ness R.W."/>
            <person name="Keightley P.D."/>
        </authorList>
    </citation>
    <scope>NUCLEOTIDE SEQUENCE</scope>
    <source>
        <strain evidence="2">SAG 7.73</strain>
    </source>
</reference>
<accession>A0A835SCW1</accession>
<dbReference type="EMBL" id="JAEHOC010000084">
    <property type="protein sequence ID" value="KAG2423196.1"/>
    <property type="molecule type" value="Genomic_DNA"/>
</dbReference>
<evidence type="ECO:0008006" key="4">
    <source>
        <dbReference type="Google" id="ProtNLM"/>
    </source>
</evidence>
<evidence type="ECO:0000256" key="1">
    <source>
        <dbReference type="SAM" id="MobiDB-lite"/>
    </source>
</evidence>
<dbReference type="Proteomes" id="UP000650467">
    <property type="component" value="Unassembled WGS sequence"/>
</dbReference>
<sequence>MHSSKPQGKAAQLGSPGPAASLLGASWASGVWPSATAAGPPDPEEEARRARRRHRKRVARIVVDQWKAFAAGRLRALAARRHYRKRLLTAALVAWQAEAVAARVKLRQAAVHDLKRVFLSLGRCVQAWHVVAARAAELRALQARAEEAVAVRRARACLRAWRGRCHYAADKKRRELQAWYYWSFSSLTRALRKWHAWARERRRKSHRASRADAGHLRALGRKAFAGWRLRLAYRGWKAQALDRAAVFGRRWSLWRALSGWRRAVVACQGARAAARAALEMAAERAVVAQLRGCLTEWRAYAAHRRRRAQRGRYAEAYMRRWRQLLLMWGWRQAMARQRHLRRCELVFVQVGQHVRMGLAWARWAGAVALLQGQRNAELRALVLLRASWATWRAVVEHRAAQQELLAIASKRVGRVRLRAAMAEWRSRAAHWQRKAERWERAKAWHRRRAFTKLLAGWRRAAARLAAKAAAAEAAVLHWAWRRLSGAFKAWRRYAWRRRMKRQAPEHYRARLAATALAGWTRHAHYKVQKEVKRRRAVRHRYLALLRGGLRAFAAAVERRRAKLADWADLELLHRRRVARAVLAAWHRDFVPAAAAKRAARRGAEQHWRAGLLRRVWLGWRGEARRLRAKLEGVRQARGYYSLRLLRRAMACWSAAAPLAQAARAAKAARLADAAARLAACVRARLLAAWRDVTSDLIVKHLLEARAERLWRWRLQGKALTSWALFVAARRRRHIREAQATAAFRLRVWRGVLVALALNAQRRRAKRRRAAIAEEHWRAALLRRGVAALAWYARYRAVKAQGYADARQAYGRRLAREGAAMWLEVGLERRRRRIQDLVAVQARSIARELAIVEPFARRWLYAVRQRRRARLLETAAAVVGRAGYFWAGGPGGGYPSGGLGTAAPGAVLAAAAALVLRREGLWAGGNPYLALGRSAGAHRQQPPEQKQRCEFLQQAARPATVADPAGTAGAEGWLAAGSPHSAAAGSGLRGGQLGHGQRESQPHQQPAAARELGGGPGVLGLGGDGAQQEVPALLGRPLTAGGGIAIHQSGPAPPDVFRLPTRGTASAAAPGETEDGGTLARRELLLDASQQPLMTMAAEPTLQQVPQQAASRVLSWRSTGSPLHPAVPSVSRSQQVPHPQALLERERPVAGGSSHGGRLEAEAELEELESVLLHCRDAKQRLGERQQVSSLGDAGWDSQGGDGASEAEARQLRAELAALRPLVAHALVRLEQLRAGVA</sequence>
<organism evidence="2 3">
    <name type="scientific">Chlamydomonas incerta</name>
    <dbReference type="NCBI Taxonomy" id="51695"/>
    <lineage>
        <taxon>Eukaryota</taxon>
        <taxon>Viridiplantae</taxon>
        <taxon>Chlorophyta</taxon>
        <taxon>core chlorophytes</taxon>
        <taxon>Chlorophyceae</taxon>
        <taxon>CS clade</taxon>
        <taxon>Chlamydomonadales</taxon>
        <taxon>Chlamydomonadaceae</taxon>
        <taxon>Chlamydomonas</taxon>
    </lineage>
</organism>
<proteinExistence type="predicted"/>
<gene>
    <name evidence="2" type="ORF">HXX76_010964</name>
</gene>
<dbReference type="GO" id="GO:0019902">
    <property type="term" value="F:phosphatase binding"/>
    <property type="evidence" value="ECO:0007669"/>
    <property type="project" value="TreeGrafter"/>
</dbReference>
<dbReference type="AlphaFoldDB" id="A0A835SCW1"/>
<evidence type="ECO:0000313" key="2">
    <source>
        <dbReference type="EMBL" id="KAG2423196.1"/>
    </source>
</evidence>
<feature type="region of interest" description="Disordered" evidence="1">
    <location>
        <begin position="1183"/>
        <end position="1206"/>
    </location>
</feature>
<dbReference type="PANTHER" id="PTHR22028:SF9">
    <property type="entry name" value="SFI1 SPINDLE BODY DOMAIN-CONTAINING PROTEIN"/>
    <property type="match status" value="1"/>
</dbReference>
<feature type="region of interest" description="Disordered" evidence="1">
    <location>
        <begin position="32"/>
        <end position="53"/>
    </location>
</feature>
<feature type="compositionally biased region" description="Gly residues" evidence="1">
    <location>
        <begin position="1011"/>
        <end position="1024"/>
    </location>
</feature>
<feature type="region of interest" description="Disordered" evidence="1">
    <location>
        <begin position="956"/>
        <end position="1025"/>
    </location>
</feature>
<evidence type="ECO:0000313" key="3">
    <source>
        <dbReference type="Proteomes" id="UP000650467"/>
    </source>
</evidence>
<dbReference type="OrthoDB" id="549859at2759"/>
<dbReference type="PANTHER" id="PTHR22028">
    <property type="entry name" value="SFI1 SPINDLE BODY DOMAIN-CONTAINING PROTEIN-RELATED"/>
    <property type="match status" value="1"/>
</dbReference>
<keyword evidence="3" id="KW-1185">Reference proteome</keyword>
<name>A0A835SCW1_CHLIN</name>
<protein>
    <recommendedName>
        <fullName evidence="4">Sfi1 spindle body domain-containing protein</fullName>
    </recommendedName>
</protein>
<comment type="caution">
    <text evidence="2">The sequence shown here is derived from an EMBL/GenBank/DDBJ whole genome shotgun (WGS) entry which is preliminary data.</text>
</comment>
<feature type="region of interest" description="Disordered" evidence="1">
    <location>
        <begin position="1117"/>
        <end position="1158"/>
    </location>
</feature>
<dbReference type="InterPro" id="IPR052270">
    <property type="entry name" value="CACF_protein"/>
</dbReference>